<dbReference type="AlphaFoldDB" id="B0VJA3"/>
<gene>
    <name evidence="3" type="ordered locus">CLOAM1721</name>
</gene>
<dbReference type="Gene3D" id="2.60.40.4070">
    <property type="match status" value="1"/>
</dbReference>
<sequence>MKKIFILTLLISVAFCFAFQVDTFGPTADDFSCANLDQVPASFGIQIANQKKLCLWENGVWNSYSYLGLTIKGTYMLNADTMLVAMGDNSYSDGIYNFDINTHNWQLNDWFILPNFVKYNPHNQLYYVGERDGLFYSANGHNWTRITSLGSNKCNSIAWYDSNIITNNGQMVYYSNNNGLNWQQSSISNLSSFRFDNNGILYAIMDVGSDSDGLWRSNDFGANWTNILYTSALSCLGPIYNNNVTLGWRESYADSCFVGMLNSSGEVTFFNHPLLNAPVKQIDIFPYINTPSFYVLNSGGCFFVTGFLVGIDDPVIPQIPQAKISTYPNPALSYADIYLSKVSPEPCKLTIYNLKGQKVRNLDLAETLKEQTLSWDLKNNNGFKVSAGIYFLVLQDSKGNCLAKTKLAVIK</sequence>
<proteinExistence type="predicted"/>
<dbReference type="Pfam" id="PF18962">
    <property type="entry name" value="Por_Secre_tail"/>
    <property type="match status" value="1"/>
</dbReference>
<dbReference type="InterPro" id="IPR026444">
    <property type="entry name" value="Secre_tail"/>
</dbReference>
<dbReference type="SUPFAM" id="SSF50939">
    <property type="entry name" value="Sialidases"/>
    <property type="match status" value="1"/>
</dbReference>
<feature type="domain" description="Secretion system C-terminal sorting" evidence="2">
    <location>
        <begin position="327"/>
        <end position="404"/>
    </location>
</feature>
<dbReference type="RefSeq" id="WP_015425415.1">
    <property type="nucleotide sequence ID" value="NC_020449.1"/>
</dbReference>
<keyword evidence="1" id="KW-0732">Signal</keyword>
<evidence type="ECO:0000256" key="1">
    <source>
        <dbReference type="SAM" id="SignalP"/>
    </source>
</evidence>
<evidence type="ECO:0000313" key="3">
    <source>
        <dbReference type="EMBL" id="CAO81557.1"/>
    </source>
</evidence>
<feature type="signal peptide" evidence="1">
    <location>
        <begin position="1"/>
        <end position="18"/>
    </location>
</feature>
<reference evidence="3 4" key="1">
    <citation type="journal article" date="2008" name="J. Bacteriol.">
        <title>'Candidatus Cloacamonas acidaminovorans': genome sequence reconstruction provides a first glimpse of a new bacterial division.</title>
        <authorList>
            <person name="Pelletier E."/>
            <person name="Kreimeyer A."/>
            <person name="Bocs S."/>
            <person name="Rouy Z."/>
            <person name="Gyapay G."/>
            <person name="Chouari R."/>
            <person name="Riviere D."/>
            <person name="Ganesan A."/>
            <person name="Daegelen P."/>
            <person name="Sghir A."/>
            <person name="Cohen G.N."/>
            <person name="Medigue C."/>
            <person name="Weissenbach J."/>
            <person name="Le Paslier D."/>
        </authorList>
    </citation>
    <scope>NUCLEOTIDE SEQUENCE [LARGE SCALE GENOMIC DNA]</scope>
    <source>
        <strain evidence="4">Evry</strain>
    </source>
</reference>
<protein>
    <recommendedName>
        <fullName evidence="2">Secretion system C-terminal sorting domain-containing protein</fullName>
    </recommendedName>
</protein>
<accession>B0VJA3</accession>
<dbReference type="HOGENOM" id="CLU_668506_0_0_0"/>
<organism evidence="3 4">
    <name type="scientific">Cloacimonas acidaminovorans (strain Evry)</name>
    <dbReference type="NCBI Taxonomy" id="459349"/>
    <lineage>
        <taxon>Bacteria</taxon>
        <taxon>Pseudomonadati</taxon>
        <taxon>Candidatus Cloacimonadota</taxon>
        <taxon>Candidatus Cloacimonadia</taxon>
        <taxon>Candidatus Cloacimonadales</taxon>
        <taxon>Candidatus Cloacimonadaceae</taxon>
        <taxon>Candidatus Cloacimonas</taxon>
    </lineage>
</organism>
<dbReference type="KEGG" id="caci:CLOAM1721"/>
<dbReference type="eggNOG" id="COG2234">
    <property type="taxonomic scope" value="Bacteria"/>
</dbReference>
<dbReference type="CDD" id="cd15482">
    <property type="entry name" value="Sialidase_non-viral"/>
    <property type="match status" value="1"/>
</dbReference>
<dbReference type="NCBIfam" id="TIGR04183">
    <property type="entry name" value="Por_Secre_tail"/>
    <property type="match status" value="1"/>
</dbReference>
<name>B0VJA3_CLOAI</name>
<dbReference type="OrthoDB" id="9764804at2"/>
<keyword evidence="4" id="KW-1185">Reference proteome</keyword>
<dbReference type="EMBL" id="CU466930">
    <property type="protein sequence ID" value="CAO81557.1"/>
    <property type="molecule type" value="Genomic_DNA"/>
</dbReference>
<feature type="chain" id="PRO_5002755482" description="Secretion system C-terminal sorting domain-containing protein" evidence="1">
    <location>
        <begin position="19"/>
        <end position="411"/>
    </location>
</feature>
<dbReference type="STRING" id="459349.CLOAM1721"/>
<dbReference type="Gene3D" id="2.130.10.10">
    <property type="entry name" value="YVTN repeat-like/Quinoprotein amine dehydrogenase"/>
    <property type="match status" value="1"/>
</dbReference>
<dbReference type="InterPro" id="IPR015943">
    <property type="entry name" value="WD40/YVTN_repeat-like_dom_sf"/>
</dbReference>
<dbReference type="InterPro" id="IPR036278">
    <property type="entry name" value="Sialidase_sf"/>
</dbReference>
<evidence type="ECO:0000259" key="2">
    <source>
        <dbReference type="Pfam" id="PF18962"/>
    </source>
</evidence>
<evidence type="ECO:0000313" key="4">
    <source>
        <dbReference type="Proteomes" id="UP000002019"/>
    </source>
</evidence>
<dbReference type="Proteomes" id="UP000002019">
    <property type="component" value="Chromosome"/>
</dbReference>